<dbReference type="Proteomes" id="UP000299102">
    <property type="component" value="Unassembled WGS sequence"/>
</dbReference>
<evidence type="ECO:0000313" key="4">
    <source>
        <dbReference type="EMBL" id="GBP83866.1"/>
    </source>
</evidence>
<proteinExistence type="predicted"/>
<organism evidence="3 5">
    <name type="scientific">Eumeta variegata</name>
    <name type="common">Bagworm moth</name>
    <name type="synonym">Eumeta japonica</name>
    <dbReference type="NCBI Taxonomy" id="151549"/>
    <lineage>
        <taxon>Eukaryota</taxon>
        <taxon>Metazoa</taxon>
        <taxon>Ecdysozoa</taxon>
        <taxon>Arthropoda</taxon>
        <taxon>Hexapoda</taxon>
        <taxon>Insecta</taxon>
        <taxon>Pterygota</taxon>
        <taxon>Neoptera</taxon>
        <taxon>Endopterygota</taxon>
        <taxon>Lepidoptera</taxon>
        <taxon>Glossata</taxon>
        <taxon>Ditrysia</taxon>
        <taxon>Tineoidea</taxon>
        <taxon>Psychidae</taxon>
        <taxon>Oiketicinae</taxon>
        <taxon>Eumeta</taxon>
    </lineage>
</organism>
<dbReference type="InterPro" id="IPR025476">
    <property type="entry name" value="Helitron_helicase-like"/>
</dbReference>
<evidence type="ECO:0000313" key="5">
    <source>
        <dbReference type="Proteomes" id="UP000299102"/>
    </source>
</evidence>
<dbReference type="EMBL" id="BGZK01001645">
    <property type="protein sequence ID" value="GBP83866.1"/>
    <property type="molecule type" value="Genomic_DNA"/>
</dbReference>
<dbReference type="EMBL" id="BGZK01000864">
    <property type="protein sequence ID" value="GBP63244.1"/>
    <property type="molecule type" value="Genomic_DNA"/>
</dbReference>
<gene>
    <name evidence="2" type="ORF">EVAR_103130_1</name>
    <name evidence="3" type="ORF">EVAR_56625_1</name>
    <name evidence="4" type="ORF">EVAR_65685_1</name>
</gene>
<evidence type="ECO:0000313" key="3">
    <source>
        <dbReference type="EMBL" id="GBP63244.1"/>
    </source>
</evidence>
<dbReference type="EMBL" id="BGZK01000718">
    <property type="protein sequence ID" value="GBP57532.1"/>
    <property type="molecule type" value="Genomic_DNA"/>
</dbReference>
<protein>
    <recommendedName>
        <fullName evidence="1">Helitron helicase-like domain-containing protein</fullName>
    </recommendedName>
</protein>
<dbReference type="STRING" id="151549.A0A4C1XL44"/>
<dbReference type="PANTHER" id="PTHR45786">
    <property type="entry name" value="DNA BINDING PROTEIN-LIKE"/>
    <property type="match status" value="1"/>
</dbReference>
<reference evidence="3 5" key="1">
    <citation type="journal article" date="2019" name="Commun. Biol.">
        <title>The bagworm genome reveals a unique fibroin gene that provides high tensile strength.</title>
        <authorList>
            <person name="Kono N."/>
            <person name="Nakamura H."/>
            <person name="Ohtoshi R."/>
            <person name="Tomita M."/>
            <person name="Numata K."/>
            <person name="Arakawa K."/>
        </authorList>
    </citation>
    <scope>NUCLEOTIDE SEQUENCE [LARGE SCALE GENOMIC DNA]</scope>
</reference>
<evidence type="ECO:0000259" key="1">
    <source>
        <dbReference type="Pfam" id="PF14214"/>
    </source>
</evidence>
<feature type="domain" description="Helitron helicase-like" evidence="1">
    <location>
        <begin position="105"/>
        <end position="203"/>
    </location>
</feature>
<dbReference type="OrthoDB" id="1728974at2759"/>
<dbReference type="Pfam" id="PF14214">
    <property type="entry name" value="Helitron_like_N"/>
    <property type="match status" value="1"/>
</dbReference>
<dbReference type="PANTHER" id="PTHR45786:SF74">
    <property type="entry name" value="ATP-DEPENDENT DNA HELICASE"/>
    <property type="match status" value="1"/>
</dbReference>
<comment type="caution">
    <text evidence="3">The sequence shown here is derived from an EMBL/GenBank/DDBJ whole genome shotgun (WGS) entry which is preliminary data.</text>
</comment>
<keyword evidence="5" id="KW-1185">Reference proteome</keyword>
<evidence type="ECO:0000313" key="2">
    <source>
        <dbReference type="EMBL" id="GBP57532.1"/>
    </source>
</evidence>
<name>A0A4C1XL44_EUMVA</name>
<dbReference type="AlphaFoldDB" id="A0A4C1XL44"/>
<sequence>MISDDYKIVIRADKRPRGEHERRFNAPQIDEVAVVIVDNENTSRDIIVQRRRKGLQRIAETHRSYDALQYPLIFLHGEDGYHFNIKQIHPKNGIETNKKVTSKEFYAYRLMIRDNEVYNHILNTRRLFQQFLVDMYAKIEAERMLYIRLNQKKLRTEEYIHLRDAIVNDGNIDDIGTMVILPSSYIGSPRHMHEYTQDAMTYMLDVYNRVAKRGLPHSHNLIWLHDKIYPTDIDKIIQAEFPNPQNDPELYNIVVKT</sequence>
<accession>A0A4C1XL44</accession>